<proteinExistence type="predicted"/>
<dbReference type="PROSITE" id="PS51257">
    <property type="entry name" value="PROKAR_LIPOPROTEIN"/>
    <property type="match status" value="1"/>
</dbReference>
<evidence type="ECO:0000313" key="2">
    <source>
        <dbReference type="EMBL" id="HIX01567.1"/>
    </source>
</evidence>
<reference evidence="2" key="1">
    <citation type="journal article" date="2021" name="PeerJ">
        <title>Extensive microbial diversity within the chicken gut microbiome revealed by metagenomics and culture.</title>
        <authorList>
            <person name="Gilroy R."/>
            <person name="Ravi A."/>
            <person name="Getino M."/>
            <person name="Pursley I."/>
            <person name="Horton D.L."/>
            <person name="Alikhan N.F."/>
            <person name="Baker D."/>
            <person name="Gharbi K."/>
            <person name="Hall N."/>
            <person name="Watson M."/>
            <person name="Adriaenssens E.M."/>
            <person name="Foster-Nyarko E."/>
            <person name="Jarju S."/>
            <person name="Secka A."/>
            <person name="Antonio M."/>
            <person name="Oren A."/>
            <person name="Chaudhuri R.R."/>
            <person name="La Ragione R."/>
            <person name="Hildebrand F."/>
            <person name="Pallen M.J."/>
        </authorList>
    </citation>
    <scope>NUCLEOTIDE SEQUENCE</scope>
    <source>
        <strain evidence="2">6627</strain>
    </source>
</reference>
<feature type="signal peptide" evidence="1">
    <location>
        <begin position="1"/>
        <end position="19"/>
    </location>
</feature>
<organism evidence="2 3">
    <name type="scientific">Candidatus Ligilactobacillus excrementigallinarum</name>
    <dbReference type="NCBI Taxonomy" id="2838641"/>
    <lineage>
        <taxon>Bacteria</taxon>
        <taxon>Bacillati</taxon>
        <taxon>Bacillota</taxon>
        <taxon>Bacilli</taxon>
        <taxon>Lactobacillales</taxon>
        <taxon>Lactobacillaceae</taxon>
        <taxon>Ligilactobacillus</taxon>
    </lineage>
</organism>
<comment type="caution">
    <text evidence="2">The sequence shown here is derived from an EMBL/GenBank/DDBJ whole genome shotgun (WGS) entry which is preliminary data.</text>
</comment>
<accession>A0A9D1UW61</accession>
<dbReference type="AlphaFoldDB" id="A0A9D1UW61"/>
<dbReference type="Proteomes" id="UP000823963">
    <property type="component" value="Unassembled WGS sequence"/>
</dbReference>
<reference evidence="2" key="2">
    <citation type="submission" date="2021-04" db="EMBL/GenBank/DDBJ databases">
        <authorList>
            <person name="Gilroy R."/>
        </authorList>
    </citation>
    <scope>NUCLEOTIDE SEQUENCE</scope>
    <source>
        <strain evidence="2">6627</strain>
    </source>
</reference>
<gene>
    <name evidence="2" type="ORF">H9861_02310</name>
</gene>
<sequence>MKKKLAAVLLTGTLGIILAGCSNTKVSTSKTTYQPDGMTAVVKGKTDNQNHLTYQINHGKKQHVSVNDREFVFQVPAADHDQKVTITAENGGKKSSATVTVKSKKPLAKYQDVQQKFNQVIVMSQVPKQDLQVLQQAQKANLYDPTQLMKNQALLKQAQQAQAKMKQVKSQTVNQQIKATATGLTNLIDNDAFTLRANIQDGQLMGGTFIIPTATFKHKEQAKQFGMTFMAFNQAIGADGKQVMKDFRKETKSQNKSQTTSKTIKNNGITYSVGFSKTDLYIYITR</sequence>
<feature type="chain" id="PRO_5039610319" description="Lipoprotein" evidence="1">
    <location>
        <begin position="20"/>
        <end position="286"/>
    </location>
</feature>
<evidence type="ECO:0000256" key="1">
    <source>
        <dbReference type="SAM" id="SignalP"/>
    </source>
</evidence>
<name>A0A9D1UW61_9LACO</name>
<evidence type="ECO:0000313" key="3">
    <source>
        <dbReference type="Proteomes" id="UP000823963"/>
    </source>
</evidence>
<protein>
    <recommendedName>
        <fullName evidence="4">Lipoprotein</fullName>
    </recommendedName>
</protein>
<dbReference type="EMBL" id="DXFP01000017">
    <property type="protein sequence ID" value="HIX01567.1"/>
    <property type="molecule type" value="Genomic_DNA"/>
</dbReference>
<keyword evidence="1" id="KW-0732">Signal</keyword>
<evidence type="ECO:0008006" key="4">
    <source>
        <dbReference type="Google" id="ProtNLM"/>
    </source>
</evidence>